<keyword evidence="7" id="KW-0653">Protein transport</keyword>
<proteinExistence type="inferred from homology"/>
<evidence type="ECO:0000259" key="11">
    <source>
        <dbReference type="Pfam" id="PF12693"/>
    </source>
</evidence>
<dbReference type="GO" id="GO:0015628">
    <property type="term" value="P:protein secretion by the type II secretion system"/>
    <property type="evidence" value="ECO:0007669"/>
    <property type="project" value="InterPro"/>
</dbReference>
<evidence type="ECO:0000256" key="8">
    <source>
        <dbReference type="ARBA" id="ARBA00022989"/>
    </source>
</evidence>
<dbReference type="GO" id="GO:0015627">
    <property type="term" value="C:type II protein secretion system complex"/>
    <property type="evidence" value="ECO:0007669"/>
    <property type="project" value="InterPro"/>
</dbReference>
<dbReference type="Gene3D" id="3.30.420.380">
    <property type="match status" value="1"/>
</dbReference>
<evidence type="ECO:0000313" key="13">
    <source>
        <dbReference type="Proteomes" id="UP000035352"/>
    </source>
</evidence>
<evidence type="ECO:0000313" key="12">
    <source>
        <dbReference type="EMBL" id="AKJ31481.1"/>
    </source>
</evidence>
<feature type="domain" description="GspL periplasmic" evidence="11">
    <location>
        <begin position="240"/>
        <end position="372"/>
    </location>
</feature>
<protein>
    <submittedName>
        <fullName evidence="12">General secretion pathway protein L</fullName>
    </submittedName>
</protein>
<dbReference type="NCBIfam" id="TIGR01709">
    <property type="entry name" value="typeII_sec_gspL"/>
    <property type="match status" value="1"/>
</dbReference>
<dbReference type="KEGG" id="pbh:AAW51_4790"/>
<dbReference type="PATRIC" id="fig|413882.6.peg.4998"/>
<comment type="subcellular location">
    <subcellularLocation>
        <location evidence="1">Cell inner membrane</location>
        <topology evidence="1">Single-pass membrane protein</topology>
    </subcellularLocation>
</comment>
<evidence type="ECO:0000256" key="6">
    <source>
        <dbReference type="ARBA" id="ARBA00022692"/>
    </source>
</evidence>
<dbReference type="RefSeq" id="WP_238947681.1">
    <property type="nucleotide sequence ID" value="NZ_CP011371.1"/>
</dbReference>
<feature type="domain" description="GspL cytoplasmic actin-ATPase-like" evidence="10">
    <location>
        <begin position="22"/>
        <end position="119"/>
    </location>
</feature>
<evidence type="ECO:0000256" key="3">
    <source>
        <dbReference type="ARBA" id="ARBA00022448"/>
    </source>
</evidence>
<evidence type="ECO:0000259" key="10">
    <source>
        <dbReference type="Pfam" id="PF05134"/>
    </source>
</evidence>
<dbReference type="InterPro" id="IPR043129">
    <property type="entry name" value="ATPase_NBD"/>
</dbReference>
<dbReference type="GO" id="GO:0009276">
    <property type="term" value="C:Gram-negative-bacterium-type cell wall"/>
    <property type="evidence" value="ECO:0007669"/>
    <property type="project" value="InterPro"/>
</dbReference>
<evidence type="ECO:0000256" key="2">
    <source>
        <dbReference type="ARBA" id="ARBA00005318"/>
    </source>
</evidence>
<dbReference type="InterPro" id="IPR024230">
    <property type="entry name" value="GspL_cyto_dom"/>
</dbReference>
<keyword evidence="5" id="KW-0997">Cell inner membrane</keyword>
<comment type="similarity">
    <text evidence="2">Belongs to the GSP L family.</text>
</comment>
<keyword evidence="4" id="KW-1003">Cell membrane</keyword>
<dbReference type="Pfam" id="PF12693">
    <property type="entry name" value="GspL_C"/>
    <property type="match status" value="1"/>
</dbReference>
<name>A0A0G3BVT6_9BURK</name>
<keyword evidence="3" id="KW-0813">Transport</keyword>
<keyword evidence="8" id="KW-1133">Transmembrane helix</keyword>
<keyword evidence="6" id="KW-0812">Transmembrane</keyword>
<evidence type="ECO:0000256" key="1">
    <source>
        <dbReference type="ARBA" id="ARBA00004377"/>
    </source>
</evidence>
<evidence type="ECO:0000256" key="7">
    <source>
        <dbReference type="ARBA" id="ARBA00022927"/>
    </source>
</evidence>
<dbReference type="Pfam" id="PF05134">
    <property type="entry name" value="T2SSL"/>
    <property type="match status" value="1"/>
</dbReference>
<dbReference type="PIRSF" id="PIRSF015761">
    <property type="entry name" value="Protein_L"/>
    <property type="match status" value="1"/>
</dbReference>
<dbReference type="STRING" id="413882.AAW51_4790"/>
<reference evidence="12 13" key="1">
    <citation type="submission" date="2015-05" db="EMBL/GenBank/DDBJ databases">
        <authorList>
            <person name="Tang B."/>
            <person name="Yu Y."/>
        </authorList>
    </citation>
    <scope>NUCLEOTIDE SEQUENCE [LARGE SCALE GENOMIC DNA]</scope>
    <source>
        <strain evidence="12 13">DSM 7029</strain>
    </source>
</reference>
<gene>
    <name evidence="12" type="primary">gspL</name>
    <name evidence="12" type="ORF">AAW51_4790</name>
</gene>
<keyword evidence="9" id="KW-0472">Membrane</keyword>
<sequence>MPTEFDYLVSKDGVQVHRQGRCAVSLLPKADSVVGVIPATDIGWHQLTLPKAPAGKMRAALAGMLEEALLDDTEESHYALPPQPQPGQEAWVAVTQRAWLRAQLDVLESGGVFVDRLVPQSEPSEVPRGHFEHDPDAEQSRALRLIWSRPDGVLVLHPGGTLPRAWLARSEPDATLWTAEPAAVEAAERWLGQSVTVLPRDNAALQATESAWNFRQFDLALRHRGVRAFRDTLRQLSAPAWRPMRWGLIALLVLHVVGLNAWALHRRSEIAQRQREQVTVLQQAFPNVRAVLDAPAQMQREAELMRMQAGKPGDTDLEPMLQAAASAWPAGRPLEGLRYEQGRLTLSSPGLSDEDIATFQASLQPAGWAVDRDGSRLTLRRAALPGGGT</sequence>
<dbReference type="SUPFAM" id="SSF53067">
    <property type="entry name" value="Actin-like ATPase domain"/>
    <property type="match status" value="1"/>
</dbReference>
<evidence type="ECO:0000256" key="4">
    <source>
        <dbReference type="ARBA" id="ARBA00022475"/>
    </source>
</evidence>
<organism evidence="12 13">
    <name type="scientific">Caldimonas brevitalea</name>
    <dbReference type="NCBI Taxonomy" id="413882"/>
    <lineage>
        <taxon>Bacteria</taxon>
        <taxon>Pseudomonadati</taxon>
        <taxon>Pseudomonadota</taxon>
        <taxon>Betaproteobacteria</taxon>
        <taxon>Burkholderiales</taxon>
        <taxon>Sphaerotilaceae</taxon>
        <taxon>Caldimonas</taxon>
    </lineage>
</organism>
<dbReference type="AlphaFoldDB" id="A0A0G3BVT6"/>
<dbReference type="GO" id="GO:0005886">
    <property type="term" value="C:plasma membrane"/>
    <property type="evidence" value="ECO:0007669"/>
    <property type="project" value="UniProtKB-SubCell"/>
</dbReference>
<dbReference type="InterPro" id="IPR007812">
    <property type="entry name" value="T2SS_protein-GspL"/>
</dbReference>
<evidence type="ECO:0000256" key="5">
    <source>
        <dbReference type="ARBA" id="ARBA00022519"/>
    </source>
</evidence>
<evidence type="ECO:0000256" key="9">
    <source>
        <dbReference type="ARBA" id="ARBA00023136"/>
    </source>
</evidence>
<keyword evidence="13" id="KW-1185">Reference proteome</keyword>
<dbReference type="InterPro" id="IPR025691">
    <property type="entry name" value="GspL_pp_dom"/>
</dbReference>
<dbReference type="EMBL" id="CP011371">
    <property type="protein sequence ID" value="AKJ31481.1"/>
    <property type="molecule type" value="Genomic_DNA"/>
</dbReference>
<accession>A0A0G3BVT6</accession>
<dbReference type="Proteomes" id="UP000035352">
    <property type="component" value="Chromosome"/>
</dbReference>